<gene>
    <name evidence="2" type="ORF">HKK74_29190</name>
</gene>
<feature type="transmembrane region" description="Helical" evidence="1">
    <location>
        <begin position="7"/>
        <end position="27"/>
    </location>
</feature>
<keyword evidence="1" id="KW-0812">Transmembrane</keyword>
<dbReference type="RefSeq" id="WP_187246583.1">
    <property type="nucleotide sequence ID" value="NZ_BAAAOK010000025.1"/>
</dbReference>
<proteinExistence type="predicted"/>
<evidence type="ECO:0008006" key="4">
    <source>
        <dbReference type="Google" id="ProtNLM"/>
    </source>
</evidence>
<name>A0ABR7LXL4_9ACTN</name>
<feature type="transmembrane region" description="Helical" evidence="1">
    <location>
        <begin position="54"/>
        <end position="75"/>
    </location>
</feature>
<reference evidence="2 3" key="1">
    <citation type="submission" date="2020-06" db="EMBL/GenBank/DDBJ databases">
        <title>Actinomadura xiongansis sp. nov., isolated from soil of Baiyangdian.</title>
        <authorList>
            <person name="Zhang X."/>
        </authorList>
    </citation>
    <scope>NUCLEOTIDE SEQUENCE [LARGE SCALE GENOMIC DNA]</scope>
    <source>
        <strain evidence="2 3">HBUM206468</strain>
    </source>
</reference>
<dbReference type="EMBL" id="JABVEC010000028">
    <property type="protein sequence ID" value="MBC6469536.1"/>
    <property type="molecule type" value="Genomic_DNA"/>
</dbReference>
<keyword evidence="3" id="KW-1185">Reference proteome</keyword>
<keyword evidence="1" id="KW-1133">Transmembrane helix</keyword>
<protein>
    <recommendedName>
        <fullName evidence="4">Alkaline shock response membrane anchor protein AmaP</fullName>
    </recommendedName>
</protein>
<dbReference type="Proteomes" id="UP000805614">
    <property type="component" value="Unassembled WGS sequence"/>
</dbReference>
<evidence type="ECO:0000313" key="3">
    <source>
        <dbReference type="Proteomes" id="UP000805614"/>
    </source>
</evidence>
<evidence type="ECO:0000256" key="1">
    <source>
        <dbReference type="SAM" id="Phobius"/>
    </source>
</evidence>
<sequence length="194" mass="20907">MDRFNRVLWAMIGLVLAVVGAVGVAAGRGHLPGVDPRGALLPRWLLTRWHSWGWWAWAALAVAGLILAWSGWRLLRAELRPGGRRSLPADLVLEAGDDRETAGKVSLNSPALADATASALERHAAVEHAFVRLLGDARHPELRARIDMAGDTDLRVVGEHLGRTVEQLTATSGLRPDPVEVTVRPGGDTGSRVH</sequence>
<keyword evidence="1" id="KW-0472">Membrane</keyword>
<evidence type="ECO:0000313" key="2">
    <source>
        <dbReference type="EMBL" id="MBC6469536.1"/>
    </source>
</evidence>
<comment type="caution">
    <text evidence="2">The sequence shown here is derived from an EMBL/GenBank/DDBJ whole genome shotgun (WGS) entry which is preliminary data.</text>
</comment>
<accession>A0ABR7LXL4</accession>
<organism evidence="2 3">
    <name type="scientific">Actinomadura alba</name>
    <dbReference type="NCBI Taxonomy" id="406431"/>
    <lineage>
        <taxon>Bacteria</taxon>
        <taxon>Bacillati</taxon>
        <taxon>Actinomycetota</taxon>
        <taxon>Actinomycetes</taxon>
        <taxon>Streptosporangiales</taxon>
        <taxon>Thermomonosporaceae</taxon>
        <taxon>Actinomadura</taxon>
    </lineage>
</organism>